<evidence type="ECO:0000259" key="9">
    <source>
        <dbReference type="Pfam" id="PF00759"/>
    </source>
</evidence>
<evidence type="ECO:0000256" key="2">
    <source>
        <dbReference type="ARBA" id="ARBA00007072"/>
    </source>
</evidence>
<keyword evidence="6" id="KW-0119">Carbohydrate metabolism</keyword>
<keyword evidence="5" id="KW-0136">Cellulose degradation</keyword>
<comment type="catalytic activity">
    <reaction evidence="1">
        <text>Endohydrolysis of (1-&gt;4)-beta-D-glucosidic linkages in cellulose, lichenin and cereal beta-D-glucans.</text>
        <dbReference type="EC" id="3.2.1.4"/>
    </reaction>
</comment>
<name>A0A8T0L9A3_PHAAN</name>
<evidence type="ECO:0000256" key="4">
    <source>
        <dbReference type="ARBA" id="ARBA00022801"/>
    </source>
</evidence>
<feature type="domain" description="Glycoside hydrolase family 9" evidence="9">
    <location>
        <begin position="25"/>
        <end position="87"/>
    </location>
</feature>
<evidence type="ECO:0000256" key="7">
    <source>
        <dbReference type="ARBA" id="ARBA00023295"/>
    </source>
</evidence>
<dbReference type="Gene3D" id="1.50.10.10">
    <property type="match status" value="1"/>
</dbReference>
<dbReference type="InterPro" id="IPR008928">
    <property type="entry name" value="6-hairpin_glycosidase_sf"/>
</dbReference>
<keyword evidence="7" id="KW-0326">Glycosidase</keyword>
<keyword evidence="8" id="KW-0624">Polysaccharide degradation</keyword>
<reference evidence="10 11" key="1">
    <citation type="submission" date="2020-05" db="EMBL/GenBank/DDBJ databases">
        <title>Vigna angularis (adzuki bean) Var. LongXiaoDou No. 4 denovo assembly.</title>
        <authorList>
            <person name="Xiang H."/>
        </authorList>
    </citation>
    <scope>NUCLEOTIDE SEQUENCE [LARGE SCALE GENOMIC DNA]</scope>
    <source>
        <tissue evidence="10">Leaf</tissue>
    </source>
</reference>
<dbReference type="GO" id="GO:0030245">
    <property type="term" value="P:cellulose catabolic process"/>
    <property type="evidence" value="ECO:0007669"/>
    <property type="project" value="UniProtKB-KW"/>
</dbReference>
<dbReference type="GO" id="GO:0008810">
    <property type="term" value="F:cellulase activity"/>
    <property type="evidence" value="ECO:0007669"/>
    <property type="project" value="UniProtKB-EC"/>
</dbReference>
<accession>A0A8T0L9A3</accession>
<evidence type="ECO:0000313" key="10">
    <source>
        <dbReference type="EMBL" id="KAG2409410.1"/>
    </source>
</evidence>
<evidence type="ECO:0000256" key="6">
    <source>
        <dbReference type="ARBA" id="ARBA00023277"/>
    </source>
</evidence>
<comment type="caution">
    <text evidence="10">The sequence shown here is derived from an EMBL/GenBank/DDBJ whole genome shotgun (WGS) entry which is preliminary data.</text>
</comment>
<dbReference type="SUPFAM" id="SSF48208">
    <property type="entry name" value="Six-hairpin glycosidases"/>
    <property type="match status" value="1"/>
</dbReference>
<comment type="similarity">
    <text evidence="2">Belongs to the glycosyl hydrolase 9 (cellulase E) family.</text>
</comment>
<organism evidence="10 11">
    <name type="scientific">Phaseolus angularis</name>
    <name type="common">Azuki bean</name>
    <name type="synonym">Vigna angularis</name>
    <dbReference type="NCBI Taxonomy" id="3914"/>
    <lineage>
        <taxon>Eukaryota</taxon>
        <taxon>Viridiplantae</taxon>
        <taxon>Streptophyta</taxon>
        <taxon>Embryophyta</taxon>
        <taxon>Tracheophyta</taxon>
        <taxon>Spermatophyta</taxon>
        <taxon>Magnoliopsida</taxon>
        <taxon>eudicotyledons</taxon>
        <taxon>Gunneridae</taxon>
        <taxon>Pentapetalae</taxon>
        <taxon>rosids</taxon>
        <taxon>fabids</taxon>
        <taxon>Fabales</taxon>
        <taxon>Fabaceae</taxon>
        <taxon>Papilionoideae</taxon>
        <taxon>50 kb inversion clade</taxon>
        <taxon>NPAAA clade</taxon>
        <taxon>indigoferoid/millettioid clade</taxon>
        <taxon>Phaseoleae</taxon>
        <taxon>Vigna</taxon>
    </lineage>
</organism>
<evidence type="ECO:0000256" key="3">
    <source>
        <dbReference type="ARBA" id="ARBA00012601"/>
    </source>
</evidence>
<evidence type="ECO:0000313" key="11">
    <source>
        <dbReference type="Proteomes" id="UP000743370"/>
    </source>
</evidence>
<keyword evidence="4" id="KW-0378">Hydrolase</keyword>
<proteinExistence type="inferred from homology"/>
<protein>
    <recommendedName>
        <fullName evidence="3">cellulase</fullName>
        <ecNumber evidence="3">3.2.1.4</ecNumber>
    </recommendedName>
</protein>
<dbReference type="PANTHER" id="PTHR22298">
    <property type="entry name" value="ENDO-1,4-BETA-GLUCANASE"/>
    <property type="match status" value="1"/>
</dbReference>
<dbReference type="Proteomes" id="UP000743370">
    <property type="component" value="Unassembled WGS sequence"/>
</dbReference>
<sequence length="125" mass="13427">MINVVIQVNLVGGYYGTGDNVKLKTLETAVTLAASSIVFGDSDPAYSSKLLQAAINVFNFANRYRGSYCDSLGSVICPFYCSYSGYHVLMMMVSPSAGMTSDPELKSSFPRLGRFNGGLDLKNIG</sequence>
<evidence type="ECO:0000256" key="1">
    <source>
        <dbReference type="ARBA" id="ARBA00000966"/>
    </source>
</evidence>
<evidence type="ECO:0000256" key="8">
    <source>
        <dbReference type="ARBA" id="ARBA00023326"/>
    </source>
</evidence>
<gene>
    <name evidence="10" type="ORF">HKW66_Vig0000750</name>
</gene>
<dbReference type="InterPro" id="IPR012341">
    <property type="entry name" value="6hp_glycosidase-like_sf"/>
</dbReference>
<dbReference type="AlphaFoldDB" id="A0A8T0L9A3"/>
<dbReference type="Pfam" id="PF00759">
    <property type="entry name" value="Glyco_hydro_9"/>
    <property type="match status" value="1"/>
</dbReference>
<dbReference type="InterPro" id="IPR001701">
    <property type="entry name" value="Glyco_hydro_9"/>
</dbReference>
<dbReference type="EC" id="3.2.1.4" evidence="3"/>
<dbReference type="EMBL" id="JABFOF010000001">
    <property type="protein sequence ID" value="KAG2409410.1"/>
    <property type="molecule type" value="Genomic_DNA"/>
</dbReference>
<evidence type="ECO:0000256" key="5">
    <source>
        <dbReference type="ARBA" id="ARBA00023001"/>
    </source>
</evidence>